<evidence type="ECO:0000256" key="4">
    <source>
        <dbReference type="ARBA" id="ARBA00023172"/>
    </source>
</evidence>
<dbReference type="GO" id="GO:0044826">
    <property type="term" value="P:viral genome integration into host DNA"/>
    <property type="evidence" value="ECO:0007669"/>
    <property type="project" value="UniProtKB-KW"/>
</dbReference>
<dbReference type="GO" id="GO:0075713">
    <property type="term" value="P:establishment of integrated proviral latency"/>
    <property type="evidence" value="ECO:0007669"/>
    <property type="project" value="UniProtKB-KW"/>
</dbReference>
<organism evidence="8">
    <name type="scientific">marine metagenome</name>
    <dbReference type="NCBI Taxonomy" id="408172"/>
    <lineage>
        <taxon>unclassified sequences</taxon>
        <taxon>metagenomes</taxon>
        <taxon>ecological metagenomes</taxon>
    </lineage>
</organism>
<dbReference type="PROSITE" id="PS51898">
    <property type="entry name" value="TYR_RECOMBINASE"/>
    <property type="match status" value="1"/>
</dbReference>
<dbReference type="InterPro" id="IPR050808">
    <property type="entry name" value="Phage_Integrase"/>
</dbReference>
<dbReference type="GO" id="GO:0003677">
    <property type="term" value="F:DNA binding"/>
    <property type="evidence" value="ECO:0007669"/>
    <property type="project" value="UniProtKB-KW"/>
</dbReference>
<dbReference type="Gene3D" id="3.30.160.390">
    <property type="entry name" value="Integrase, DNA-binding domain"/>
    <property type="match status" value="1"/>
</dbReference>
<keyword evidence="2" id="KW-0229">DNA integration</keyword>
<evidence type="ECO:0000256" key="2">
    <source>
        <dbReference type="ARBA" id="ARBA00022908"/>
    </source>
</evidence>
<dbReference type="EMBL" id="UINC01001274">
    <property type="protein sequence ID" value="SUZ76335.1"/>
    <property type="molecule type" value="Genomic_DNA"/>
</dbReference>
<protein>
    <recommendedName>
        <fullName evidence="7">Tyr recombinase domain-containing protein</fullName>
    </recommendedName>
</protein>
<evidence type="ECO:0000256" key="5">
    <source>
        <dbReference type="ARBA" id="ARBA00023195"/>
    </source>
</evidence>
<dbReference type="InterPro" id="IPR013762">
    <property type="entry name" value="Integrase-like_cat_sf"/>
</dbReference>
<keyword evidence="4" id="KW-0233">DNA recombination</keyword>
<proteinExistence type="inferred from homology"/>
<dbReference type="AlphaFoldDB" id="A0A381QAI4"/>
<name>A0A381QAI4_9ZZZZ</name>
<keyword evidence="3" id="KW-0238">DNA-binding</keyword>
<sequence>MVTKTPSNVIQLKASRSSLYVNINNNTAKKFKARQKDFYLRDNNLKGFYIRVRPNGKKSYAVEAKRFGNGRKQSYTIGDINLFSAKQAREIAIDNLQQIKSGKSLSAEKNKQATQDKNIQTLESLIPKYIGIRDLADRTRQDYQYRIPQQMPTLIKKNIRELSADDLEAWWIKAKAKGSREVCLRYVSALLNYAIAKQYVTENVAEHFRKGILGGIKQRPPKTRHISLKNIENWAYELVKLSHPHIKFRINTAQDSQGYEVSDEDYDAVFDEGKEVQELEKLWSKQKGEWQDAANFNYGYWNKEPTITATQRDYILFLLITGKRKKESADLTWKDINFKEYTITLHKTKSGKVDVIPMTNLMWHMMTCRNESPYKHPQLVFPNKYNSGPINNIRVSLGKICHVAGMDFISDHDLRRTFATMSSECGLSKTDTAILLNHSMRDVTEGYIQRTLKNKRDNIEKIERLMLGHLHGWMKVYWYDGDERWCSDPLPDIKEENYYY</sequence>
<feature type="domain" description="Tyr recombinase" evidence="7">
    <location>
        <begin position="281"/>
        <end position="460"/>
    </location>
</feature>
<dbReference type="Gene3D" id="1.10.150.130">
    <property type="match status" value="1"/>
</dbReference>
<dbReference type="PANTHER" id="PTHR30629">
    <property type="entry name" value="PROPHAGE INTEGRASE"/>
    <property type="match status" value="1"/>
</dbReference>
<keyword evidence="6" id="KW-1160">Virus entry into host cell</keyword>
<gene>
    <name evidence="8" type="ORF">METZ01_LOCUS29189</name>
</gene>
<dbReference type="Gene3D" id="1.10.443.10">
    <property type="entry name" value="Intergrase catalytic core"/>
    <property type="match status" value="1"/>
</dbReference>
<evidence type="ECO:0000256" key="6">
    <source>
        <dbReference type="ARBA" id="ARBA00023296"/>
    </source>
</evidence>
<dbReference type="InterPro" id="IPR010998">
    <property type="entry name" value="Integrase_recombinase_N"/>
</dbReference>
<reference evidence="8" key="1">
    <citation type="submission" date="2018-05" db="EMBL/GenBank/DDBJ databases">
        <authorList>
            <person name="Lanie J.A."/>
            <person name="Ng W.-L."/>
            <person name="Kazmierczak K.M."/>
            <person name="Andrzejewski T.M."/>
            <person name="Davidsen T.M."/>
            <person name="Wayne K.J."/>
            <person name="Tettelin H."/>
            <person name="Glass J.I."/>
            <person name="Rusch D."/>
            <person name="Podicherti R."/>
            <person name="Tsui H.-C.T."/>
            <person name="Winkler M.E."/>
        </authorList>
    </citation>
    <scope>NUCLEOTIDE SEQUENCE</scope>
</reference>
<dbReference type="GO" id="GO:0006310">
    <property type="term" value="P:DNA recombination"/>
    <property type="evidence" value="ECO:0007669"/>
    <property type="project" value="UniProtKB-KW"/>
</dbReference>
<dbReference type="InterPro" id="IPR011010">
    <property type="entry name" value="DNA_brk_join_enz"/>
</dbReference>
<dbReference type="Pfam" id="PF00589">
    <property type="entry name" value="Phage_integrase"/>
    <property type="match status" value="1"/>
</dbReference>
<keyword evidence="5" id="KW-1179">Viral genome integration</keyword>
<dbReference type="PANTHER" id="PTHR30629:SF2">
    <property type="entry name" value="PROPHAGE INTEGRASE INTS-RELATED"/>
    <property type="match status" value="1"/>
</dbReference>
<accession>A0A381QAI4</accession>
<evidence type="ECO:0000256" key="1">
    <source>
        <dbReference type="ARBA" id="ARBA00008857"/>
    </source>
</evidence>
<dbReference type="InterPro" id="IPR025166">
    <property type="entry name" value="Integrase_DNA_bind_dom"/>
</dbReference>
<dbReference type="InterPro" id="IPR038488">
    <property type="entry name" value="Integrase_DNA-bd_sf"/>
</dbReference>
<dbReference type="InterPro" id="IPR002104">
    <property type="entry name" value="Integrase_catalytic"/>
</dbReference>
<evidence type="ECO:0000256" key="3">
    <source>
        <dbReference type="ARBA" id="ARBA00023125"/>
    </source>
</evidence>
<dbReference type="Pfam" id="PF13356">
    <property type="entry name" value="Arm-DNA-bind_3"/>
    <property type="match status" value="1"/>
</dbReference>
<dbReference type="GO" id="GO:0015074">
    <property type="term" value="P:DNA integration"/>
    <property type="evidence" value="ECO:0007669"/>
    <property type="project" value="UniProtKB-KW"/>
</dbReference>
<evidence type="ECO:0000313" key="8">
    <source>
        <dbReference type="EMBL" id="SUZ76335.1"/>
    </source>
</evidence>
<dbReference type="SUPFAM" id="SSF56349">
    <property type="entry name" value="DNA breaking-rejoining enzymes"/>
    <property type="match status" value="2"/>
</dbReference>
<comment type="similarity">
    <text evidence="1">Belongs to the 'phage' integrase family.</text>
</comment>
<dbReference type="GO" id="GO:0046718">
    <property type="term" value="P:symbiont entry into host cell"/>
    <property type="evidence" value="ECO:0007669"/>
    <property type="project" value="UniProtKB-KW"/>
</dbReference>
<evidence type="ECO:0000259" key="7">
    <source>
        <dbReference type="PROSITE" id="PS51898"/>
    </source>
</evidence>